<organism evidence="2 3">
    <name type="scientific">Actinoallomurus liliacearum</name>
    <dbReference type="NCBI Taxonomy" id="1080073"/>
    <lineage>
        <taxon>Bacteria</taxon>
        <taxon>Bacillati</taxon>
        <taxon>Actinomycetota</taxon>
        <taxon>Actinomycetes</taxon>
        <taxon>Streptosporangiales</taxon>
        <taxon>Thermomonosporaceae</taxon>
        <taxon>Actinoallomurus</taxon>
    </lineage>
</organism>
<dbReference type="RefSeq" id="WP_345348381.1">
    <property type="nucleotide sequence ID" value="NZ_BAABHJ010000002.1"/>
</dbReference>
<keyword evidence="3" id="KW-1185">Reference proteome</keyword>
<dbReference type="EMBL" id="BAABHJ010000002">
    <property type="protein sequence ID" value="GAA4602596.1"/>
    <property type="molecule type" value="Genomic_DNA"/>
</dbReference>
<accession>A0ABP8TAR1</accession>
<reference evidence="3" key="1">
    <citation type="journal article" date="2019" name="Int. J. Syst. Evol. Microbiol.">
        <title>The Global Catalogue of Microorganisms (GCM) 10K type strain sequencing project: providing services to taxonomists for standard genome sequencing and annotation.</title>
        <authorList>
            <consortium name="The Broad Institute Genomics Platform"/>
            <consortium name="The Broad Institute Genome Sequencing Center for Infectious Disease"/>
            <person name="Wu L."/>
            <person name="Ma J."/>
        </authorList>
    </citation>
    <scope>NUCLEOTIDE SEQUENCE [LARGE SCALE GENOMIC DNA]</scope>
    <source>
        <strain evidence="3">JCM 17938</strain>
    </source>
</reference>
<gene>
    <name evidence="2" type="ORF">GCM10023195_08110</name>
</gene>
<evidence type="ECO:0000313" key="3">
    <source>
        <dbReference type="Proteomes" id="UP001500212"/>
    </source>
</evidence>
<proteinExistence type="predicted"/>
<feature type="region of interest" description="Disordered" evidence="1">
    <location>
        <begin position="65"/>
        <end position="89"/>
    </location>
</feature>
<evidence type="ECO:0000313" key="2">
    <source>
        <dbReference type="EMBL" id="GAA4602596.1"/>
    </source>
</evidence>
<dbReference type="Proteomes" id="UP001500212">
    <property type="component" value="Unassembled WGS sequence"/>
</dbReference>
<protein>
    <submittedName>
        <fullName evidence="2">Uncharacterized protein</fullName>
    </submittedName>
</protein>
<feature type="region of interest" description="Disordered" evidence="1">
    <location>
        <begin position="1"/>
        <end position="48"/>
    </location>
</feature>
<comment type="caution">
    <text evidence="2">The sequence shown here is derived from an EMBL/GenBank/DDBJ whole genome shotgun (WGS) entry which is preliminary data.</text>
</comment>
<sequence length="89" mass="9438">MDTADATAVVSMPPMNGRSRPRHAATGPWTPHPTRRSTTSPPWPQDADDVFTAVRKLLEDLGRGVTAGTTLPAPSAPARPTAVPAQENR</sequence>
<name>A0ABP8TAR1_9ACTN</name>
<evidence type="ECO:0000256" key="1">
    <source>
        <dbReference type="SAM" id="MobiDB-lite"/>
    </source>
</evidence>